<organism evidence="2 3">
    <name type="scientific">Nitrospira lenta</name>
    <dbReference type="NCBI Taxonomy" id="1436998"/>
    <lineage>
        <taxon>Bacteria</taxon>
        <taxon>Pseudomonadati</taxon>
        <taxon>Nitrospirota</taxon>
        <taxon>Nitrospiria</taxon>
        <taxon>Nitrospirales</taxon>
        <taxon>Nitrospiraceae</taxon>
        <taxon>Nitrospira</taxon>
    </lineage>
</organism>
<dbReference type="InterPro" id="IPR032708">
    <property type="entry name" value="McjB_C"/>
</dbReference>
<feature type="domain" description="Microcin J25-processing protein McjB C-terminal" evidence="1">
    <location>
        <begin position="39"/>
        <end position="150"/>
    </location>
</feature>
<keyword evidence="3" id="KW-1185">Reference proteome</keyword>
<dbReference type="Proteomes" id="UP000248168">
    <property type="component" value="Unassembled WGS sequence"/>
</dbReference>
<name>A0A330LAD2_9BACT</name>
<proteinExistence type="predicted"/>
<reference evidence="3" key="1">
    <citation type="submission" date="2018-04" db="EMBL/GenBank/DDBJ databases">
        <authorList>
            <person name="Lucker S."/>
            <person name="Sakoula D."/>
        </authorList>
    </citation>
    <scope>NUCLEOTIDE SEQUENCE [LARGE SCALE GENOMIC DNA]</scope>
</reference>
<gene>
    <name evidence="2" type="ORF">NITLEN_80133</name>
</gene>
<dbReference type="AlphaFoldDB" id="A0A330LAD2"/>
<sequence length="176" mass="20004">MTQGADAGIVQTTCYTEPMMKRVVRKYRMVLQVAAVVSWIRLRLRGESLPAVLKRLNPGALSGRPDPARFEDLVYYVDCWLRLFPYNAKGNCFPRSLALYWFATRSGYPVSFHCGVRKDGAGLDGHAWLMLDRQPFHEPGQHWQRFTVTYSFPPDQPVNADLVSPMRPRNGTTAAI</sequence>
<accession>A0A330LAD2</accession>
<evidence type="ECO:0000259" key="1">
    <source>
        <dbReference type="Pfam" id="PF13471"/>
    </source>
</evidence>
<evidence type="ECO:0000313" key="2">
    <source>
        <dbReference type="EMBL" id="SPP66705.1"/>
    </source>
</evidence>
<dbReference type="InterPro" id="IPR053521">
    <property type="entry name" value="McjB-like"/>
</dbReference>
<dbReference type="Pfam" id="PF13471">
    <property type="entry name" value="Transglut_core3"/>
    <property type="match status" value="1"/>
</dbReference>
<dbReference type="InParanoid" id="A0A330LAD2"/>
<protein>
    <recommendedName>
        <fullName evidence="1">Microcin J25-processing protein McjB C-terminal domain-containing protein</fullName>
    </recommendedName>
</protein>
<dbReference type="EMBL" id="OUNR01000021">
    <property type="protein sequence ID" value="SPP66705.1"/>
    <property type="molecule type" value="Genomic_DNA"/>
</dbReference>
<evidence type="ECO:0000313" key="3">
    <source>
        <dbReference type="Proteomes" id="UP000248168"/>
    </source>
</evidence>
<dbReference type="NCBIfam" id="NF033537">
    <property type="entry name" value="lasso_biosyn_B2"/>
    <property type="match status" value="1"/>
</dbReference>